<dbReference type="Gene3D" id="1.10.30.50">
    <property type="match status" value="1"/>
</dbReference>
<organism evidence="1 2">
    <name type="scientific">Chryseobacterium ureilyticum</name>
    <dbReference type="NCBI Taxonomy" id="373668"/>
    <lineage>
        <taxon>Bacteria</taxon>
        <taxon>Pseudomonadati</taxon>
        <taxon>Bacteroidota</taxon>
        <taxon>Flavobacteriia</taxon>
        <taxon>Flavobacteriales</taxon>
        <taxon>Weeksellaceae</taxon>
        <taxon>Chryseobacterium group</taxon>
        <taxon>Chryseobacterium</taxon>
    </lineage>
</organism>
<dbReference type="STRING" id="373668.SAMN05421786_106130"/>
<sequence>MKNLKSFDANCFDVYKEAVERKEEGTAKEILSSVKPMIGLLYFEYSTKFDNNEIYNLTPYGFSGERKDCLINLYQYKSAIIKKLKKKILDSQIITINATCQYCTLNSVNSLDHFIPKGDFPEFSVNPLNLFPCCSECNSKKSKYVFNGVESLFLNLYLDKLPSKKYLKADFDFSDDIPLVTFNLYNPEDIGASLHKTISNHYGRLDLLERMRLKSNEVITEIIKPIKGYYRFNKDIEEIKKFLREEEIEIQEAYGFNYWKSVLRLSLIENTEFWEKYIIQ</sequence>
<dbReference type="RefSeq" id="WP_076553015.1">
    <property type="nucleotide sequence ID" value="NZ_FTOL01000006.1"/>
</dbReference>
<dbReference type="InterPro" id="IPR003615">
    <property type="entry name" value="HNH_nuc"/>
</dbReference>
<dbReference type="AlphaFoldDB" id="A0A1N7PS94"/>
<name>A0A1N7PS94_9FLAO</name>
<protein>
    <recommendedName>
        <fullName evidence="3">HNH endonuclease</fullName>
    </recommendedName>
</protein>
<dbReference type="EMBL" id="FTOL01000006">
    <property type="protein sequence ID" value="SIT13307.1"/>
    <property type="molecule type" value="Genomic_DNA"/>
</dbReference>
<evidence type="ECO:0000313" key="2">
    <source>
        <dbReference type="Proteomes" id="UP000186744"/>
    </source>
</evidence>
<accession>A0A1N7PS94</accession>
<dbReference type="OrthoDB" id="9816185at2"/>
<gene>
    <name evidence="1" type="ORF">SAMN05421786_106130</name>
</gene>
<proteinExistence type="predicted"/>
<reference evidence="2" key="1">
    <citation type="submission" date="2017-01" db="EMBL/GenBank/DDBJ databases">
        <authorList>
            <person name="Varghese N."/>
            <person name="Submissions S."/>
        </authorList>
    </citation>
    <scope>NUCLEOTIDE SEQUENCE [LARGE SCALE GENOMIC DNA]</scope>
    <source>
        <strain evidence="2">DSM 18017</strain>
    </source>
</reference>
<dbReference type="CDD" id="cd00085">
    <property type="entry name" value="HNHc"/>
    <property type="match status" value="1"/>
</dbReference>
<evidence type="ECO:0000313" key="1">
    <source>
        <dbReference type="EMBL" id="SIT13307.1"/>
    </source>
</evidence>
<evidence type="ECO:0008006" key="3">
    <source>
        <dbReference type="Google" id="ProtNLM"/>
    </source>
</evidence>
<keyword evidence="2" id="KW-1185">Reference proteome</keyword>
<dbReference type="Proteomes" id="UP000186744">
    <property type="component" value="Unassembled WGS sequence"/>
</dbReference>